<keyword evidence="2 4" id="KW-0479">Metal-binding</keyword>
<evidence type="ECO:0000313" key="8">
    <source>
        <dbReference type="Proteomes" id="UP000253918"/>
    </source>
</evidence>
<evidence type="ECO:0000256" key="4">
    <source>
        <dbReference type="PIRNR" id="PIRNR031924"/>
    </source>
</evidence>
<evidence type="ECO:0000256" key="5">
    <source>
        <dbReference type="PIRSR" id="PIRSR031924-50"/>
    </source>
</evidence>
<comment type="caution">
    <text evidence="7">The sequence shown here is derived from an EMBL/GenBank/DDBJ whole genome shotgun (WGS) entry which is preliminary data.</text>
</comment>
<keyword evidence="3" id="KW-0732">Signal</keyword>
<dbReference type="EC" id="3.1.3.1" evidence="4"/>
<proteinExistence type="predicted"/>
<dbReference type="CDD" id="cd16016">
    <property type="entry name" value="AP-SPAP"/>
    <property type="match status" value="1"/>
</dbReference>
<dbReference type="Gene3D" id="3.30.1360.150">
    <property type="match status" value="1"/>
</dbReference>
<dbReference type="SUPFAM" id="SSF53649">
    <property type="entry name" value="Alkaline phosphatase-like"/>
    <property type="match status" value="1"/>
</dbReference>
<accession>A0A369VY06</accession>
<dbReference type="GO" id="GO:0004035">
    <property type="term" value="F:alkaline phosphatase activity"/>
    <property type="evidence" value="ECO:0007669"/>
    <property type="project" value="UniProtKB-EC"/>
</dbReference>
<dbReference type="PANTHER" id="PTHR10151:SF120">
    <property type="entry name" value="BIS(5'-ADENOSYL)-TRIPHOSPHATASE"/>
    <property type="match status" value="1"/>
</dbReference>
<dbReference type="Pfam" id="PF01663">
    <property type="entry name" value="Phosphodiest"/>
    <property type="match status" value="1"/>
</dbReference>
<dbReference type="Gene3D" id="3.40.720.10">
    <property type="entry name" value="Alkaline Phosphatase, subunit A"/>
    <property type="match status" value="1"/>
</dbReference>
<dbReference type="GO" id="GO:0046872">
    <property type="term" value="F:metal ion binding"/>
    <property type="evidence" value="ECO:0007669"/>
    <property type="project" value="UniProtKB-KW"/>
</dbReference>
<dbReference type="EMBL" id="QQNB01000001">
    <property type="protein sequence ID" value="RDE06497.1"/>
    <property type="molecule type" value="Genomic_DNA"/>
</dbReference>
<feature type="binding site" evidence="6">
    <location>
        <begin position="198"/>
        <end position="200"/>
    </location>
    <ligand>
        <name>substrate</name>
    </ligand>
</feature>
<evidence type="ECO:0000256" key="3">
    <source>
        <dbReference type="ARBA" id="ARBA00022729"/>
    </source>
</evidence>
<dbReference type="Proteomes" id="UP000253918">
    <property type="component" value="Unassembled WGS sequence"/>
</dbReference>
<comment type="catalytic activity">
    <reaction evidence="4">
        <text>a phosphate monoester + H2O = an alcohol + phosphate</text>
        <dbReference type="Rhea" id="RHEA:15017"/>
        <dbReference type="ChEBI" id="CHEBI:15377"/>
        <dbReference type="ChEBI" id="CHEBI:30879"/>
        <dbReference type="ChEBI" id="CHEBI:43474"/>
        <dbReference type="ChEBI" id="CHEBI:67140"/>
        <dbReference type="EC" id="3.1.3.1"/>
    </reaction>
</comment>
<evidence type="ECO:0000256" key="2">
    <source>
        <dbReference type="ARBA" id="ARBA00022723"/>
    </source>
</evidence>
<keyword evidence="8" id="KW-1185">Reference proteome</keyword>
<feature type="active site" description="Phosphothreonine intermediate" evidence="5">
    <location>
        <position position="116"/>
    </location>
</feature>
<feature type="binding site" evidence="6">
    <location>
        <position position="137"/>
    </location>
    <ligand>
        <name>substrate</name>
    </ligand>
</feature>
<evidence type="ECO:0000256" key="1">
    <source>
        <dbReference type="ARBA" id="ARBA00022553"/>
    </source>
</evidence>
<evidence type="ECO:0000256" key="6">
    <source>
        <dbReference type="PIRSR" id="PIRSR031924-51"/>
    </source>
</evidence>
<comment type="function">
    <text evidence="4">Alkaline phosphatase with broad substrate specificity.</text>
</comment>
<dbReference type="InterPro" id="IPR017850">
    <property type="entry name" value="Alkaline_phosphatase_core_sf"/>
</dbReference>
<evidence type="ECO:0000313" key="7">
    <source>
        <dbReference type="EMBL" id="RDE06497.1"/>
    </source>
</evidence>
<protein>
    <recommendedName>
        <fullName evidence="4">Alkaline phosphatase</fullName>
        <ecNumber evidence="4">3.1.3.1</ecNumber>
    </recommendedName>
</protein>
<dbReference type="PANTHER" id="PTHR10151">
    <property type="entry name" value="ECTONUCLEOTIDE PYROPHOSPHATASE/PHOSPHODIESTERASE"/>
    <property type="match status" value="1"/>
</dbReference>
<dbReference type="OrthoDB" id="9766127at2"/>
<dbReference type="InterPro" id="IPR002591">
    <property type="entry name" value="Phosphodiest/P_Trfase"/>
</dbReference>
<dbReference type="PIRSF" id="PIRSF031924">
    <property type="entry name" value="Pi-irrepressible_AP"/>
    <property type="match status" value="1"/>
</dbReference>
<organism evidence="7 8">
    <name type="scientific">Sphingomonas aracearum</name>
    <dbReference type="NCBI Taxonomy" id="2283317"/>
    <lineage>
        <taxon>Bacteria</taxon>
        <taxon>Pseudomonadati</taxon>
        <taxon>Pseudomonadota</taxon>
        <taxon>Alphaproteobacteria</taxon>
        <taxon>Sphingomonadales</taxon>
        <taxon>Sphingomonadaceae</taxon>
        <taxon>Sphingomonas</taxon>
    </lineage>
</organism>
<keyword evidence="1 5" id="KW-0597">Phosphoprotein</keyword>
<reference evidence="7 8" key="1">
    <citation type="submission" date="2018-07" db="EMBL/GenBank/DDBJ databases">
        <title>a novel species of Sphingomonas isolated from the rhizosphere soil of Araceae plant.</title>
        <authorList>
            <person name="Zhiyong W."/>
            <person name="Qinglan Z."/>
            <person name="Zhiwei F."/>
            <person name="Ding X."/>
            <person name="Gejiao W."/>
            <person name="Shixue Z."/>
        </authorList>
    </citation>
    <scope>NUCLEOTIDE SEQUENCE [LARGE SCALE GENOMIC DNA]</scope>
    <source>
        <strain evidence="7 8">WZY 27</strain>
    </source>
</reference>
<sequence>MHAPSLSHRHAPAIGAGAPDRKGAAVKRLSSLVALAVGLAAAPLLAQEGPRPIEVAPSAVATAPQNPPKLIVAISVDQFSADLFAEYRNHFREGFARLLTGVVFPSGYQSHAATETCPGHSTILTGYRPTHTGIIANNWLDLAAPRADKTVYCAEDESVIGSDHERYTVSDKHLKVPTLGERMRAANPATRVVSVAGKDRAAVMMGGHNVDELWWWDGKAFASYAGRPAPEAVTRVNAATNEVIARGQPALPVPDFCVAHDRAVDMPGGFTIGRGRFERAPGDARPFRASPAFDAAVFDLATQLVRDMKLGQGAQTDIIDVGASATDYVGHSLGTEGLEMCLQLASLDHTIGQFLNALDATGVDYEVVLTADHGGHDAPERHQQRAMPRDARVSDNISAEDMGKAIGAALKLKGPVLYNSEGNIFVDPALLPRQRALVLAEAKKRFQALPQVAAALTRAEIEKTALATTPPETWTLAERVRASYDAKRSGDIVLLLKPRVVPIPKPGPGYVATHGSPWDYDRRVPILFWRRGLTGFEQPLSVETVDIAPTLAATIGLPMPGVDGRCLDLDGGPGSTCPAE</sequence>
<comment type="cofactor">
    <cofactor evidence="4">
        <name>Zn(2+)</name>
        <dbReference type="ChEBI" id="CHEBI:29105"/>
    </cofactor>
    <text evidence="4">Binds 2 Zn(2+) ions.</text>
</comment>
<keyword evidence="4" id="KW-0862">Zinc</keyword>
<gene>
    <name evidence="7" type="ORF">DVW87_01930</name>
</gene>
<dbReference type="AlphaFoldDB" id="A0A369VY06"/>
<name>A0A369VY06_9SPHN</name>
<dbReference type="InterPro" id="IPR026263">
    <property type="entry name" value="Alkaline_phosphatase_prok"/>
</dbReference>